<proteinExistence type="predicted"/>
<dbReference type="SUPFAM" id="SSF51905">
    <property type="entry name" value="FAD/NAD(P)-binding domain"/>
    <property type="match status" value="1"/>
</dbReference>
<keyword evidence="4" id="KW-0472">Membrane</keyword>
<keyword evidence="4" id="KW-1133">Transmembrane helix</keyword>
<dbReference type="InterPro" id="IPR036188">
    <property type="entry name" value="FAD/NAD-bd_sf"/>
</dbReference>
<comment type="function">
    <text evidence="3">Required for the assembly of the mitochondrial membrane respiratory chain NADH dehydrogenase (Complex I). Involved in mid-late stages of complex I assembly.</text>
</comment>
<evidence type="ECO:0000313" key="6">
    <source>
        <dbReference type="EMBL" id="JAG13815.1"/>
    </source>
</evidence>
<gene>
    <name evidence="6" type="primary">foxred1_0</name>
    <name evidence="6" type="ORF">CM83_41768</name>
</gene>
<evidence type="ECO:0000256" key="3">
    <source>
        <dbReference type="ARBA" id="ARBA00046185"/>
    </source>
</evidence>
<organism evidence="6">
    <name type="scientific">Lygus hesperus</name>
    <name type="common">Western plant bug</name>
    <dbReference type="NCBI Taxonomy" id="30085"/>
    <lineage>
        <taxon>Eukaryota</taxon>
        <taxon>Metazoa</taxon>
        <taxon>Ecdysozoa</taxon>
        <taxon>Arthropoda</taxon>
        <taxon>Hexapoda</taxon>
        <taxon>Insecta</taxon>
        <taxon>Pterygota</taxon>
        <taxon>Neoptera</taxon>
        <taxon>Paraneoptera</taxon>
        <taxon>Hemiptera</taxon>
        <taxon>Heteroptera</taxon>
        <taxon>Panheteroptera</taxon>
        <taxon>Cimicomorpha</taxon>
        <taxon>Miridae</taxon>
        <taxon>Mirini</taxon>
        <taxon>Lygus</taxon>
    </lineage>
</organism>
<name>A0A0A9X9N7_LYGHE</name>
<keyword evidence="4" id="KW-0812">Transmembrane</keyword>
<sequence>MNVLRRGRSTLSKLGCVCSQSRFKSSKETAVSGKENTNSAVSSQEKTTIVDPCKDNPIFRTANIIASDLGEIKEKVLGKKPLSYRKEIFPHHCDILIIGGGVMGFSIAYWLQQRALDHLRIVVVEQDPTVNPDKSKWLEYQKSTSVLSVGGLRQQFSLKENIELSMASAEFMRNIKHHLGVEGADPPDICFNPCGYLFLASERGTHILQDNYNLQTSLGAKVELLSPEKLKEKFPFMNTDGVALGCHGLENEGWFDPWSLLSAFKRKAVALGTEVVNGKVTSFDFMNKSPIYNQYFAPGEYTHVEKANVKLEDGSVKSIKFSQLIVAAGCNTGEVGKLIGMGSGTGPLGAPIPIEPRKRYVFVMHCPDAPGLAMPFIIDPTGAYVRREGVGGQYLCGISPGDEEQEPCCDNMDVDYEFFENKLWPIIANRVPAFECAKVKTAWSGFYDFNSFDENAFIGPHPAFHNVHVVAGFSGHGIQQSPAVGRAMMEIIFDGEFRTIDLSRLGMERYLNNEPLYESNIV</sequence>
<evidence type="ECO:0000313" key="7">
    <source>
        <dbReference type="EMBL" id="JAG61484.1"/>
    </source>
</evidence>
<dbReference type="EMBL" id="GBHO01029789">
    <property type="protein sequence ID" value="JAG13815.1"/>
    <property type="molecule type" value="Transcribed_RNA"/>
</dbReference>
<evidence type="ECO:0000256" key="1">
    <source>
        <dbReference type="ARBA" id="ARBA00023002"/>
    </source>
</evidence>
<evidence type="ECO:0000259" key="5">
    <source>
        <dbReference type="Pfam" id="PF01266"/>
    </source>
</evidence>
<reference evidence="7" key="3">
    <citation type="submission" date="2014-09" db="EMBL/GenBank/DDBJ databases">
        <authorList>
            <person name="Magalhaes I.L.F."/>
            <person name="Oliveira U."/>
            <person name="Santos F.R."/>
            <person name="Vidigal T.H.D.A."/>
            <person name="Brescovit A.D."/>
            <person name="Santos A.J."/>
        </authorList>
    </citation>
    <scope>NUCLEOTIDE SEQUENCE</scope>
</reference>
<evidence type="ECO:0000256" key="2">
    <source>
        <dbReference type="ARBA" id="ARBA00039785"/>
    </source>
</evidence>
<reference evidence="6" key="1">
    <citation type="journal article" date="2014" name="PLoS ONE">
        <title>Transcriptome-Based Identification of ABC Transporters in the Western Tarnished Plant Bug Lygus hesperus.</title>
        <authorList>
            <person name="Hull J.J."/>
            <person name="Chaney K."/>
            <person name="Geib S.M."/>
            <person name="Fabrick J.A."/>
            <person name="Brent C.S."/>
            <person name="Walsh D."/>
            <person name="Lavine L.C."/>
        </authorList>
    </citation>
    <scope>NUCLEOTIDE SEQUENCE</scope>
</reference>
<dbReference type="InterPro" id="IPR006076">
    <property type="entry name" value="FAD-dep_OxRdtase"/>
</dbReference>
<accession>A0A0A9X9N7</accession>
<feature type="transmembrane region" description="Helical" evidence="4">
    <location>
        <begin position="93"/>
        <end position="111"/>
    </location>
</feature>
<dbReference type="Gene3D" id="3.30.9.10">
    <property type="entry name" value="D-Amino Acid Oxidase, subunit A, domain 2"/>
    <property type="match status" value="1"/>
</dbReference>
<evidence type="ECO:0000256" key="4">
    <source>
        <dbReference type="SAM" id="Phobius"/>
    </source>
</evidence>
<dbReference type="Gene3D" id="3.50.50.60">
    <property type="entry name" value="FAD/NAD(P)-binding domain"/>
    <property type="match status" value="1"/>
</dbReference>
<feature type="domain" description="FAD dependent oxidoreductase" evidence="5">
    <location>
        <begin position="94"/>
        <end position="490"/>
    </location>
</feature>
<reference evidence="6" key="2">
    <citation type="submission" date="2014-07" db="EMBL/GenBank/DDBJ databases">
        <authorList>
            <person name="Hull J."/>
        </authorList>
    </citation>
    <scope>NUCLEOTIDE SEQUENCE</scope>
</reference>
<dbReference type="AlphaFoldDB" id="A0A0A9X9N7"/>
<protein>
    <recommendedName>
        <fullName evidence="2">FAD-dependent oxidoreductase domain-containing protein 1</fullName>
    </recommendedName>
</protein>
<dbReference type="GO" id="GO:0005739">
    <property type="term" value="C:mitochondrion"/>
    <property type="evidence" value="ECO:0007669"/>
    <property type="project" value="GOC"/>
</dbReference>
<dbReference type="PANTHER" id="PTHR13847:SF287">
    <property type="entry name" value="FAD-DEPENDENT OXIDOREDUCTASE DOMAIN-CONTAINING PROTEIN 1"/>
    <property type="match status" value="1"/>
</dbReference>
<dbReference type="Pfam" id="PF01266">
    <property type="entry name" value="DAO"/>
    <property type="match status" value="1"/>
</dbReference>
<keyword evidence="1" id="KW-0560">Oxidoreductase</keyword>
<dbReference type="GO" id="GO:0016491">
    <property type="term" value="F:oxidoreductase activity"/>
    <property type="evidence" value="ECO:0007669"/>
    <property type="project" value="UniProtKB-KW"/>
</dbReference>
<dbReference type="PANTHER" id="PTHR13847">
    <property type="entry name" value="SARCOSINE DEHYDROGENASE-RELATED"/>
    <property type="match status" value="1"/>
</dbReference>
<dbReference type="EMBL" id="GBRD01004337">
    <property type="protein sequence ID" value="JAG61484.1"/>
    <property type="molecule type" value="Transcribed_RNA"/>
</dbReference>
<dbReference type="GO" id="GO:0032981">
    <property type="term" value="P:mitochondrial respiratory chain complex I assembly"/>
    <property type="evidence" value="ECO:0007669"/>
    <property type="project" value="TreeGrafter"/>
</dbReference>